<dbReference type="AlphaFoldDB" id="A0AAD7BG37"/>
<evidence type="ECO:0000313" key="1">
    <source>
        <dbReference type="EMBL" id="KAJ7620202.1"/>
    </source>
</evidence>
<dbReference type="EMBL" id="JARKIF010000017">
    <property type="protein sequence ID" value="KAJ7620202.1"/>
    <property type="molecule type" value="Genomic_DNA"/>
</dbReference>
<proteinExistence type="predicted"/>
<sequence length="221" mass="24284">MPTPPHLSARYQGPGYPPCSWSCCLWPWGLYLCAAVTFGVLQWRNQNPNSGVSVDMVFMRDTELQAVARRVPELRMAGHRTVTDTAVFAHGRNITARKLAADIADGTSNSLLPFVATLLSTKHGLGTSATVNLMGRASGGCRHKGVARANGRPTCIMHVQRTRQIGIYRDAYPKMGGDSQEGGCDTASLDAEALVLIEMELRITSTQRRRRQGRGWWGTWI</sequence>
<organism evidence="1 2">
    <name type="scientific">Roridomyces roridus</name>
    <dbReference type="NCBI Taxonomy" id="1738132"/>
    <lineage>
        <taxon>Eukaryota</taxon>
        <taxon>Fungi</taxon>
        <taxon>Dikarya</taxon>
        <taxon>Basidiomycota</taxon>
        <taxon>Agaricomycotina</taxon>
        <taxon>Agaricomycetes</taxon>
        <taxon>Agaricomycetidae</taxon>
        <taxon>Agaricales</taxon>
        <taxon>Marasmiineae</taxon>
        <taxon>Mycenaceae</taxon>
        <taxon>Roridomyces</taxon>
    </lineage>
</organism>
<reference evidence="1" key="1">
    <citation type="submission" date="2023-03" db="EMBL/GenBank/DDBJ databases">
        <title>Massive genome expansion in bonnet fungi (Mycena s.s.) driven by repeated elements and novel gene families across ecological guilds.</title>
        <authorList>
            <consortium name="Lawrence Berkeley National Laboratory"/>
            <person name="Harder C.B."/>
            <person name="Miyauchi S."/>
            <person name="Viragh M."/>
            <person name="Kuo A."/>
            <person name="Thoen E."/>
            <person name="Andreopoulos B."/>
            <person name="Lu D."/>
            <person name="Skrede I."/>
            <person name="Drula E."/>
            <person name="Henrissat B."/>
            <person name="Morin E."/>
            <person name="Kohler A."/>
            <person name="Barry K."/>
            <person name="LaButti K."/>
            <person name="Morin E."/>
            <person name="Salamov A."/>
            <person name="Lipzen A."/>
            <person name="Mereny Z."/>
            <person name="Hegedus B."/>
            <person name="Baldrian P."/>
            <person name="Stursova M."/>
            <person name="Weitz H."/>
            <person name="Taylor A."/>
            <person name="Grigoriev I.V."/>
            <person name="Nagy L.G."/>
            <person name="Martin F."/>
            <person name="Kauserud H."/>
        </authorList>
    </citation>
    <scope>NUCLEOTIDE SEQUENCE</scope>
    <source>
        <strain evidence="1">9284</strain>
    </source>
</reference>
<evidence type="ECO:0000313" key="2">
    <source>
        <dbReference type="Proteomes" id="UP001221142"/>
    </source>
</evidence>
<comment type="caution">
    <text evidence="1">The sequence shown here is derived from an EMBL/GenBank/DDBJ whole genome shotgun (WGS) entry which is preliminary data.</text>
</comment>
<accession>A0AAD7BG37</accession>
<name>A0AAD7BG37_9AGAR</name>
<gene>
    <name evidence="1" type="ORF">FB45DRAFT_871247</name>
</gene>
<dbReference type="Proteomes" id="UP001221142">
    <property type="component" value="Unassembled WGS sequence"/>
</dbReference>
<keyword evidence="2" id="KW-1185">Reference proteome</keyword>
<protein>
    <submittedName>
        <fullName evidence="1">Uncharacterized protein</fullName>
    </submittedName>
</protein>